<feature type="region of interest" description="Disordered" evidence="1">
    <location>
        <begin position="1"/>
        <end position="25"/>
    </location>
</feature>
<evidence type="ECO:0000256" key="1">
    <source>
        <dbReference type="SAM" id="MobiDB-lite"/>
    </source>
</evidence>
<dbReference type="EMBL" id="CAUYUJ010014206">
    <property type="protein sequence ID" value="CAK0838236.1"/>
    <property type="molecule type" value="Genomic_DNA"/>
</dbReference>
<accession>A0ABN9T062</accession>
<gene>
    <name evidence="2" type="ORF">PCOR1329_LOCUS34216</name>
</gene>
<protein>
    <submittedName>
        <fullName evidence="2">Uncharacterized protein</fullName>
    </submittedName>
</protein>
<keyword evidence="3" id="KW-1185">Reference proteome</keyword>
<proteinExistence type="predicted"/>
<evidence type="ECO:0000313" key="3">
    <source>
        <dbReference type="Proteomes" id="UP001189429"/>
    </source>
</evidence>
<evidence type="ECO:0000313" key="2">
    <source>
        <dbReference type="EMBL" id="CAK0838236.1"/>
    </source>
</evidence>
<comment type="caution">
    <text evidence="2">The sequence shown here is derived from an EMBL/GenBank/DDBJ whole genome shotgun (WGS) entry which is preliminary data.</text>
</comment>
<name>A0ABN9T062_9DINO</name>
<dbReference type="Proteomes" id="UP001189429">
    <property type="component" value="Unassembled WGS sequence"/>
</dbReference>
<sequence>MVRPLAHAAPSEVRQGSAEPTRRDTNLLSFDVAMVVDLPAWSRPHGGSRAEAPRRVARVIVQPGGGRRRRGDSREFSSQTGPESPRGSLRSKGGCWATSRPAPSARPLLDPGPPSLLESQA</sequence>
<feature type="region of interest" description="Disordered" evidence="1">
    <location>
        <begin position="41"/>
        <end position="121"/>
    </location>
</feature>
<reference evidence="2" key="1">
    <citation type="submission" date="2023-10" db="EMBL/GenBank/DDBJ databases">
        <authorList>
            <person name="Chen Y."/>
            <person name="Shah S."/>
            <person name="Dougan E. K."/>
            <person name="Thang M."/>
            <person name="Chan C."/>
        </authorList>
    </citation>
    <scope>NUCLEOTIDE SEQUENCE [LARGE SCALE GENOMIC DNA]</scope>
</reference>
<organism evidence="2 3">
    <name type="scientific">Prorocentrum cordatum</name>
    <dbReference type="NCBI Taxonomy" id="2364126"/>
    <lineage>
        <taxon>Eukaryota</taxon>
        <taxon>Sar</taxon>
        <taxon>Alveolata</taxon>
        <taxon>Dinophyceae</taxon>
        <taxon>Prorocentrales</taxon>
        <taxon>Prorocentraceae</taxon>
        <taxon>Prorocentrum</taxon>
    </lineage>
</organism>